<evidence type="ECO:0000256" key="6">
    <source>
        <dbReference type="SAM" id="Phobius"/>
    </source>
</evidence>
<reference evidence="8 9" key="1">
    <citation type="submission" date="2017-02" db="EMBL/GenBank/DDBJ databases">
        <authorList>
            <person name="Peterson S.W."/>
        </authorList>
    </citation>
    <scope>NUCLEOTIDE SEQUENCE [LARGE SCALE GENOMIC DNA]</scope>
    <source>
        <strain evidence="8 9">DSM 18034</strain>
    </source>
</reference>
<accession>A0A1T4W362</accession>
<keyword evidence="4 6" id="KW-0472">Membrane</keyword>
<dbReference type="STRING" id="1121442.SAMN02745702_01423"/>
<evidence type="ECO:0000256" key="5">
    <source>
        <dbReference type="SAM" id="MobiDB-lite"/>
    </source>
</evidence>
<name>A0A1T4W362_9BACT</name>
<evidence type="ECO:0000313" key="9">
    <source>
        <dbReference type="Proteomes" id="UP000189733"/>
    </source>
</evidence>
<dbReference type="GO" id="GO:0005886">
    <property type="term" value="C:plasma membrane"/>
    <property type="evidence" value="ECO:0007669"/>
    <property type="project" value="InterPro"/>
</dbReference>
<feature type="transmembrane region" description="Helical" evidence="6">
    <location>
        <begin position="50"/>
        <end position="70"/>
    </location>
</feature>
<dbReference type="Proteomes" id="UP000189733">
    <property type="component" value="Unassembled WGS sequence"/>
</dbReference>
<keyword evidence="1" id="KW-1003">Cell membrane</keyword>
<dbReference type="OrthoDB" id="5465169at2"/>
<proteinExistence type="predicted"/>
<evidence type="ECO:0000259" key="7">
    <source>
        <dbReference type="Pfam" id="PF06305"/>
    </source>
</evidence>
<organism evidence="8 9">
    <name type="scientific">Desulfobaculum bizertense DSM 18034</name>
    <dbReference type="NCBI Taxonomy" id="1121442"/>
    <lineage>
        <taxon>Bacteria</taxon>
        <taxon>Pseudomonadati</taxon>
        <taxon>Thermodesulfobacteriota</taxon>
        <taxon>Desulfovibrionia</taxon>
        <taxon>Desulfovibrionales</taxon>
        <taxon>Desulfovibrionaceae</taxon>
        <taxon>Desulfobaculum</taxon>
    </lineage>
</organism>
<evidence type="ECO:0000313" key="8">
    <source>
        <dbReference type="EMBL" id="SKA71151.1"/>
    </source>
</evidence>
<feature type="domain" description="Lipopolysaccharide assembly protein A" evidence="7">
    <location>
        <begin position="48"/>
        <end position="94"/>
    </location>
</feature>
<dbReference type="AlphaFoldDB" id="A0A1T4W362"/>
<feature type="region of interest" description="Disordered" evidence="5">
    <location>
        <begin position="102"/>
        <end position="123"/>
    </location>
</feature>
<dbReference type="RefSeq" id="WP_078684716.1">
    <property type="nucleotide sequence ID" value="NZ_FUYA01000004.1"/>
</dbReference>
<evidence type="ECO:0000256" key="2">
    <source>
        <dbReference type="ARBA" id="ARBA00022692"/>
    </source>
</evidence>
<keyword evidence="3 6" id="KW-1133">Transmembrane helix</keyword>
<evidence type="ECO:0000256" key="4">
    <source>
        <dbReference type="ARBA" id="ARBA00023136"/>
    </source>
</evidence>
<gene>
    <name evidence="8" type="ORF">SAMN02745702_01423</name>
</gene>
<protein>
    <submittedName>
        <fullName evidence="8">Putative membrane protein</fullName>
    </submittedName>
</protein>
<dbReference type="InterPro" id="IPR010445">
    <property type="entry name" value="LapA_dom"/>
</dbReference>
<keyword evidence="9" id="KW-1185">Reference proteome</keyword>
<sequence>MRYLKALVLLALFFLTMVLFAQNIEALAHPVELGLNMFGQDLFHIVQPVYFLLLFSFIIGGVICTLYFLFEKCRMGTELRRCRKQIKTLEKEVNSLRNLPLEDANFPVEQPAAEASQDAQDNK</sequence>
<dbReference type="Pfam" id="PF06305">
    <property type="entry name" value="LapA_dom"/>
    <property type="match status" value="1"/>
</dbReference>
<evidence type="ECO:0000256" key="3">
    <source>
        <dbReference type="ARBA" id="ARBA00022989"/>
    </source>
</evidence>
<dbReference type="EMBL" id="FUYA01000004">
    <property type="protein sequence ID" value="SKA71151.1"/>
    <property type="molecule type" value="Genomic_DNA"/>
</dbReference>
<evidence type="ECO:0000256" key="1">
    <source>
        <dbReference type="ARBA" id="ARBA00022475"/>
    </source>
</evidence>
<keyword evidence="2 6" id="KW-0812">Transmembrane</keyword>